<feature type="non-terminal residue" evidence="4">
    <location>
        <position position="83"/>
    </location>
</feature>
<evidence type="ECO:0000313" key="4">
    <source>
        <dbReference type="EMBL" id="MSE06723.1"/>
    </source>
</evidence>
<evidence type="ECO:0000313" key="5">
    <source>
        <dbReference type="Proteomes" id="UP000437575"/>
    </source>
</evidence>
<dbReference type="GO" id="GO:0008839">
    <property type="term" value="F:4-hydroxy-tetrahydrodipicolinate reductase"/>
    <property type="evidence" value="ECO:0007669"/>
    <property type="project" value="InterPro"/>
</dbReference>
<protein>
    <submittedName>
        <fullName evidence="4">4-hydroxy-tetrahydrodipicolinate reductase</fullName>
    </submittedName>
</protein>
<organism evidence="4 5">
    <name type="scientific">Ligilactobacillus salivarius</name>
    <dbReference type="NCBI Taxonomy" id="1624"/>
    <lineage>
        <taxon>Bacteria</taxon>
        <taxon>Bacillati</taxon>
        <taxon>Bacillota</taxon>
        <taxon>Bacilli</taxon>
        <taxon>Lactobacillales</taxon>
        <taxon>Lactobacillaceae</taxon>
        <taxon>Ligilactobacillus</taxon>
    </lineage>
</organism>
<feature type="domain" description="Dihydrodipicolinate reductase N-terminal" evidence="3">
    <location>
        <begin position="2"/>
        <end position="83"/>
    </location>
</feature>
<proteinExistence type="predicted"/>
<dbReference type="GO" id="GO:0009089">
    <property type="term" value="P:lysine biosynthetic process via diaminopimelate"/>
    <property type="evidence" value="ECO:0007669"/>
    <property type="project" value="InterPro"/>
</dbReference>
<keyword evidence="2" id="KW-0560">Oxidoreductase</keyword>
<dbReference type="EMBL" id="WKKZ01001263">
    <property type="protein sequence ID" value="MSE06723.1"/>
    <property type="molecule type" value="Genomic_DNA"/>
</dbReference>
<dbReference type="AlphaFoldDB" id="A0A6A8LU45"/>
<dbReference type="Gene3D" id="3.40.50.720">
    <property type="entry name" value="NAD(P)-binding Rossmann-like Domain"/>
    <property type="match status" value="1"/>
</dbReference>
<evidence type="ECO:0000259" key="3">
    <source>
        <dbReference type="Pfam" id="PF01113"/>
    </source>
</evidence>
<comment type="caution">
    <text evidence="4">The sequence shown here is derived from an EMBL/GenBank/DDBJ whole genome shotgun (WGS) entry which is preliminary data.</text>
</comment>
<name>A0A6A8LU45_9LACO</name>
<dbReference type="Pfam" id="PF01113">
    <property type="entry name" value="DapB_N"/>
    <property type="match status" value="1"/>
</dbReference>
<reference evidence="4 5" key="1">
    <citation type="submission" date="2019-11" db="EMBL/GenBank/DDBJ databases">
        <title>Draft Genome Sequence of Plant Growth-Promoting Rhizosphere-Associated Bacteria.</title>
        <authorList>
            <person name="Vasilyev I.Y."/>
            <person name="Radchenko V."/>
            <person name="Ilnitskaya E.V."/>
        </authorList>
    </citation>
    <scope>NUCLEOTIDE SEQUENCE [LARGE SCALE GENOMIC DNA]</scope>
    <source>
        <strain evidence="4 5">VRA_1sq_f</strain>
    </source>
</reference>
<gene>
    <name evidence="4" type="ORF">GKC34_13600</name>
</gene>
<dbReference type="InterPro" id="IPR036291">
    <property type="entry name" value="NAD(P)-bd_dom_sf"/>
</dbReference>
<dbReference type="InterPro" id="IPR000846">
    <property type="entry name" value="DapB_N"/>
</dbReference>
<dbReference type="Proteomes" id="UP000437575">
    <property type="component" value="Unassembled WGS sequence"/>
</dbReference>
<evidence type="ECO:0000256" key="2">
    <source>
        <dbReference type="ARBA" id="ARBA00023002"/>
    </source>
</evidence>
<accession>A0A6A8LU45</accession>
<keyword evidence="1" id="KW-0521">NADP</keyword>
<evidence type="ECO:0000256" key="1">
    <source>
        <dbReference type="ARBA" id="ARBA00022857"/>
    </source>
</evidence>
<dbReference type="SUPFAM" id="SSF51735">
    <property type="entry name" value="NAD(P)-binding Rossmann-fold domains"/>
    <property type="match status" value="1"/>
</dbReference>
<sequence length="83" mass="9281">MINVLVAGFKGSMGNKTIHMVANNDKFKLAGVYNPVVTEKNVNEVTEFADLDVPVYTDYEQIPVNDIDVWIDFTIPSAVYQNV</sequence>